<organism evidence="2 3">
    <name type="scientific">Desulfobacter hydrogenophilus</name>
    <dbReference type="NCBI Taxonomy" id="2291"/>
    <lineage>
        <taxon>Bacteria</taxon>
        <taxon>Pseudomonadati</taxon>
        <taxon>Thermodesulfobacteriota</taxon>
        <taxon>Desulfobacteria</taxon>
        <taxon>Desulfobacterales</taxon>
        <taxon>Desulfobacteraceae</taxon>
        <taxon>Desulfobacter</taxon>
    </lineage>
</organism>
<evidence type="ECO:0000313" key="4">
    <source>
        <dbReference type="Proteomes" id="UP000293902"/>
    </source>
</evidence>
<evidence type="ECO:0000313" key="2">
    <source>
        <dbReference type="EMBL" id="RAM02754.1"/>
    </source>
</evidence>
<dbReference type="Gene3D" id="3.30.420.180">
    <property type="entry name" value="CobE/GbiG C-terminal domain"/>
    <property type="match status" value="1"/>
</dbReference>
<reference evidence="2 3" key="1">
    <citation type="submission" date="2018-06" db="EMBL/GenBank/DDBJ databases">
        <title>Complete Genome Sequence of Desulfobacter hydrogenophilus (DSM3380).</title>
        <authorList>
            <person name="Marietou A."/>
            <person name="Schreiber L."/>
            <person name="Marshall I."/>
            <person name="Jorgensen B."/>
        </authorList>
    </citation>
    <scope>NUCLEOTIDE SEQUENCE [LARGE SCALE GENOMIC DNA]</scope>
    <source>
        <strain evidence="2 3">DSM 3380</strain>
    </source>
</reference>
<proteinExistence type="predicted"/>
<name>A0A328FDH5_9BACT</name>
<sequence>MVNKHIGVKSVCEAAAMPVTGRTCLLIPKNPARIVVTLALAAIPFTS</sequence>
<dbReference type="EMBL" id="QLNI01000011">
    <property type="protein sequence ID" value="RAM02754.1"/>
    <property type="molecule type" value="Genomic_DNA"/>
</dbReference>
<dbReference type="AlphaFoldDB" id="A0A328FDH5"/>
<evidence type="ECO:0000313" key="3">
    <source>
        <dbReference type="Proteomes" id="UP000248798"/>
    </source>
</evidence>
<dbReference type="OrthoDB" id="9781023at2"/>
<protein>
    <submittedName>
        <fullName evidence="1">Cobalamin biosynthesis protein</fullName>
    </submittedName>
</protein>
<keyword evidence="4" id="KW-1185">Reference proteome</keyword>
<dbReference type="Proteomes" id="UP000293902">
    <property type="component" value="Chromosome"/>
</dbReference>
<gene>
    <name evidence="2" type="ORF">DO021_06865</name>
    <name evidence="1" type="ORF">EYB58_19995</name>
</gene>
<dbReference type="GO" id="GO:0009236">
    <property type="term" value="P:cobalamin biosynthetic process"/>
    <property type="evidence" value="ECO:0007669"/>
    <property type="project" value="InterPro"/>
</dbReference>
<accession>A0A328FDH5</accession>
<reference evidence="1 4" key="2">
    <citation type="submission" date="2019-02" db="EMBL/GenBank/DDBJ databases">
        <title>Complete genome sequence of Desulfobacter hydrogenophilus AcRS1.</title>
        <authorList>
            <person name="Marietou A."/>
            <person name="Lund M.B."/>
            <person name="Marshall I.P.G."/>
            <person name="Schreiber L."/>
            <person name="Jorgensen B."/>
        </authorList>
    </citation>
    <scope>NUCLEOTIDE SEQUENCE [LARGE SCALE GENOMIC DNA]</scope>
    <source>
        <strain evidence="1 4">AcRS1</strain>
    </source>
</reference>
<dbReference type="Proteomes" id="UP000248798">
    <property type="component" value="Unassembled WGS sequence"/>
</dbReference>
<dbReference type="EMBL" id="CP036313">
    <property type="protein sequence ID" value="QBH15660.1"/>
    <property type="molecule type" value="Genomic_DNA"/>
</dbReference>
<dbReference type="InterPro" id="IPR036518">
    <property type="entry name" value="CobE/GbiG_C_sf"/>
</dbReference>
<dbReference type="SUPFAM" id="SSF159664">
    <property type="entry name" value="CobE/GbiG C-terminal domain-like"/>
    <property type="match status" value="1"/>
</dbReference>
<evidence type="ECO:0000313" key="1">
    <source>
        <dbReference type="EMBL" id="QBH15660.1"/>
    </source>
</evidence>